<name>A0ACC3SPJ4_9PEZI</name>
<reference evidence="1" key="1">
    <citation type="submission" date="2024-02" db="EMBL/GenBank/DDBJ databases">
        <title>Metagenome Assembled Genome of Zalaria obscura JY119.</title>
        <authorList>
            <person name="Vighnesh L."/>
            <person name="Jagadeeshwari U."/>
            <person name="Venkata Ramana C."/>
            <person name="Sasikala C."/>
        </authorList>
    </citation>
    <scope>NUCLEOTIDE SEQUENCE</scope>
    <source>
        <strain evidence="1">JY119</strain>
    </source>
</reference>
<gene>
    <name evidence="1" type="ORF">M8818_000317</name>
</gene>
<dbReference type="Proteomes" id="UP001320706">
    <property type="component" value="Unassembled WGS sequence"/>
</dbReference>
<proteinExistence type="predicted"/>
<keyword evidence="2" id="KW-1185">Reference proteome</keyword>
<sequence length="192" mass="21630">MGNGAKAQQKRERNAKDAGGKAKSQLKDNVAAMNKVSTYERAIESLPLMRTEPEMRHLHADFPVHHQQEGQSLNSSQDHSVQHSNRGGPQALDEHASNRHNKTGQECFGEAYEQYVSYFVPVPIRLTAYANTTIGPSRRCHRIVETIWHSSRVLGLHLDMIPHHDSSIEFPTNLVSAHCRLHVCRTVSPNLR</sequence>
<comment type="caution">
    <text evidence="1">The sequence shown here is derived from an EMBL/GenBank/DDBJ whole genome shotgun (WGS) entry which is preliminary data.</text>
</comment>
<evidence type="ECO:0000313" key="1">
    <source>
        <dbReference type="EMBL" id="KAK8219902.1"/>
    </source>
</evidence>
<evidence type="ECO:0000313" key="2">
    <source>
        <dbReference type="Proteomes" id="UP001320706"/>
    </source>
</evidence>
<accession>A0ACC3SPJ4</accession>
<protein>
    <submittedName>
        <fullName evidence="1">Uncharacterized protein</fullName>
    </submittedName>
</protein>
<organism evidence="1 2">
    <name type="scientific">Zalaria obscura</name>
    <dbReference type="NCBI Taxonomy" id="2024903"/>
    <lineage>
        <taxon>Eukaryota</taxon>
        <taxon>Fungi</taxon>
        <taxon>Dikarya</taxon>
        <taxon>Ascomycota</taxon>
        <taxon>Pezizomycotina</taxon>
        <taxon>Dothideomycetes</taxon>
        <taxon>Dothideomycetidae</taxon>
        <taxon>Dothideales</taxon>
        <taxon>Zalariaceae</taxon>
        <taxon>Zalaria</taxon>
    </lineage>
</organism>
<dbReference type="EMBL" id="JAMKPW020000002">
    <property type="protein sequence ID" value="KAK8219902.1"/>
    <property type="molecule type" value="Genomic_DNA"/>
</dbReference>